<dbReference type="SUPFAM" id="SSF53756">
    <property type="entry name" value="UDP-Glycosyltransferase/glycogen phosphorylase"/>
    <property type="match status" value="1"/>
</dbReference>
<organism evidence="1 2">
    <name type="scientific">Bradyrhizobium barranii subsp. barranii</name>
    <dbReference type="NCBI Taxonomy" id="2823807"/>
    <lineage>
        <taxon>Bacteria</taxon>
        <taxon>Pseudomonadati</taxon>
        <taxon>Pseudomonadota</taxon>
        <taxon>Alphaproteobacteria</taxon>
        <taxon>Hyphomicrobiales</taxon>
        <taxon>Nitrobacteraceae</taxon>
        <taxon>Bradyrhizobium</taxon>
        <taxon>Bradyrhizobium barranii</taxon>
    </lineage>
</organism>
<protein>
    <submittedName>
        <fullName evidence="1">UDP-N-acetylglucosamine--LPS N-acetylglucosamine transferase</fullName>
    </submittedName>
</protein>
<sequence length="168" mass="18503">MLQSNGLQNDQIRALATHSARPKVLAVASGGGHWVQLMRIRHAFEGCEVSYVTVHDSYRAQVPGHNFYVVNDANRWSKIALMKTAARLSSVVWRERPDIVVSTGAAPGYLALRLGRLLGARTVWLDSIANVEQLSMSGAWVGHSADLWLTQWPHLARPEGPHYAGSVL</sequence>
<dbReference type="EMBL" id="CP086136">
    <property type="protein sequence ID" value="UEM15927.1"/>
    <property type="molecule type" value="Genomic_DNA"/>
</dbReference>
<dbReference type="Pfam" id="PF08660">
    <property type="entry name" value="Alg14"/>
    <property type="match status" value="1"/>
</dbReference>
<keyword evidence="1" id="KW-0808">Transferase</keyword>
<dbReference type="RefSeq" id="WP_135215034.1">
    <property type="nucleotide sequence ID" value="NZ_CP086136.1"/>
</dbReference>
<dbReference type="KEGG" id="bban:J4G43_017960"/>
<reference evidence="1 2" key="1">
    <citation type="journal article" date="2022" name="Int. J. Syst. Evol. Microbiol.">
        <title>Strains of Bradyrhizobium barranii sp. nov. associated with legumes native to Canada are symbionts of soybeans and belong to different subspecies (subsp. barranii subsp. nov. and subsp. apii subsp. nov.) and symbiovars (sv. glycinearum and sv. septentrionale).</title>
        <authorList>
            <person name="Bromfield E.S.P."/>
            <person name="Cloutier S."/>
            <person name="Wasai-Hara S."/>
            <person name="Minamisawa K."/>
        </authorList>
    </citation>
    <scope>NUCLEOTIDE SEQUENCE [LARGE SCALE GENOMIC DNA]</scope>
    <source>
        <strain evidence="1 2">144S4</strain>
    </source>
</reference>
<proteinExistence type="predicted"/>
<gene>
    <name evidence="1" type="ORF">J4G43_017960</name>
</gene>
<dbReference type="GO" id="GO:0016740">
    <property type="term" value="F:transferase activity"/>
    <property type="evidence" value="ECO:0007669"/>
    <property type="project" value="UniProtKB-KW"/>
</dbReference>
<dbReference type="GO" id="GO:0006488">
    <property type="term" value="P:dolichol-linked oligosaccharide biosynthetic process"/>
    <property type="evidence" value="ECO:0007669"/>
    <property type="project" value="InterPro"/>
</dbReference>
<accession>A0A9X9Y7N3</accession>
<dbReference type="AlphaFoldDB" id="A0A9X9Y7N3"/>
<dbReference type="Proteomes" id="UP000664702">
    <property type="component" value="Chromosome"/>
</dbReference>
<name>A0A9X9Y7N3_9BRAD</name>
<dbReference type="Gene3D" id="3.40.50.2000">
    <property type="entry name" value="Glycogen Phosphorylase B"/>
    <property type="match status" value="1"/>
</dbReference>
<evidence type="ECO:0000313" key="2">
    <source>
        <dbReference type="Proteomes" id="UP000664702"/>
    </source>
</evidence>
<dbReference type="InterPro" id="IPR013969">
    <property type="entry name" value="Oligosacch_biosynth_Alg14"/>
</dbReference>
<evidence type="ECO:0000313" key="1">
    <source>
        <dbReference type="EMBL" id="UEM15927.1"/>
    </source>
</evidence>